<dbReference type="KEGG" id="vg:5176757"/>
<dbReference type="GeneID" id="5176757"/>
<sequence>MSHLAHVNDYRGYLTSQGVTCPYALTTACQEAYIRAILKRHARSQDSFTLAEDEENSIWVQLDKWNSVYPINASFIVESVKLRLTRIRGCLMKEGKTPGNAEFDVYLDVKRTCPESGDTTVDKLDATDNDLFCELVHFLYNELVKGNE</sequence>
<reference evidence="1 2" key="4">
    <citation type="journal article" date="2005" name="J. Mol. Biol.">
        <title>Genome comparison of Pseudomonas aeruginosa large phages.</title>
        <authorList>
            <person name="Hertveldt K."/>
            <person name="Lavigne R."/>
            <person name="Pleteneva E."/>
            <person name="Sernova N."/>
            <person name="Kurochkina L."/>
            <person name="Korchevskii R."/>
            <person name="Robben J."/>
            <person name="Mesyanzhinov V."/>
            <person name="Krylov V.N."/>
            <person name="Volckaert G."/>
        </authorList>
    </citation>
    <scope>NUCLEOTIDE SEQUENCE</scope>
</reference>
<dbReference type="RefSeq" id="YP_418086.1">
    <property type="nucleotide sequence ID" value="NC_007623.1"/>
</dbReference>
<organism evidence="1 2">
    <name type="scientific">Pseudomonas phage EL</name>
    <dbReference type="NCBI Taxonomy" id="273133"/>
    <lineage>
        <taxon>Viruses</taxon>
        <taxon>Duplodnaviria</taxon>
        <taxon>Heunggongvirae</taxon>
        <taxon>Uroviricota</taxon>
        <taxon>Caudoviricetes</taxon>
        <taxon>Chimalliviridae</taxon>
        <taxon>Elvirus</taxon>
        <taxon>Elvirus EL</taxon>
    </lineage>
</organism>
<dbReference type="Proteomes" id="UP000001239">
    <property type="component" value="Segment"/>
</dbReference>
<accession>Q2Z128</accession>
<dbReference type="OrthoDB" id="38303at10239"/>
<reference evidence="1 2" key="3">
    <citation type="journal article" date="2004" name="Bioinformatics">
        <title>PHIRE, a deterministic approach to reveal regulatory elements in bacteriophage genomes.</title>
        <authorList>
            <person name="Lavigne R."/>
            <person name="Sun W.D."/>
            <person name="Volckaert G."/>
        </authorList>
    </citation>
    <scope>NUCLEOTIDE SEQUENCE [LARGE SCALE GENOMIC DNA]</scope>
</reference>
<keyword evidence="2" id="KW-1185">Reference proteome</keyword>
<name>Q2Z128_9CAUD</name>
<protein>
    <submittedName>
        <fullName evidence="1">Uncharacterized protein</fullName>
    </submittedName>
</protein>
<reference evidence="1 2" key="2">
    <citation type="journal article" date="2003" name="Res. Microbiol.">
        <title>Myoviridae bacteriophages of Pseudomonas aeruginosa: a long and complex evolutionary pathway.</title>
        <authorList>
            <person name="Krylov V.N."/>
            <person name="Pleteneva E.A."/>
            <person name="Bourkalsteva M.V."/>
            <person name="Shaburova O.V."/>
            <person name="Volckaert G."/>
            <person name="Sykilinda N.N."/>
            <person name="Kurochkina L.P."/>
            <person name="Mesyanzhinov V.V."/>
        </authorList>
    </citation>
    <scope>NUCLEOTIDE SEQUENCE [LARGE SCALE GENOMIC DNA]</scope>
</reference>
<reference evidence="1 2" key="1">
    <citation type="journal article" date="2002" name="Genetika">
        <title>Phenogenetic characterization of a group of giant Phi KZ-like bacteriophages of Pseudomonas aeruginosa].</title>
        <authorList>
            <person name="Burkal'tseva M.V."/>
            <person name="Krylov V.N."/>
            <person name="Pleteneva E.A."/>
            <person name="Shaburova O.V."/>
            <person name="Krylov S.V."/>
            <person name="Volckaert G."/>
            <person name="Sykilinda N.N."/>
            <person name="Kurochkina L.P."/>
            <person name="Mesyanzhinov V.V."/>
        </authorList>
    </citation>
    <scope>NUCLEOTIDE SEQUENCE [LARGE SCALE GENOMIC DNA]</scope>
</reference>
<evidence type="ECO:0000313" key="1">
    <source>
        <dbReference type="EMBL" id="CAG27147.1"/>
    </source>
</evidence>
<proteinExistence type="predicted"/>
<dbReference type="EMBL" id="AJ697969">
    <property type="protein sequence ID" value="CAG27147.1"/>
    <property type="molecule type" value="Genomic_DNA"/>
</dbReference>
<evidence type="ECO:0000313" key="2">
    <source>
        <dbReference type="Proteomes" id="UP000001239"/>
    </source>
</evidence>